<feature type="signal peptide" evidence="4">
    <location>
        <begin position="1"/>
        <end position="18"/>
    </location>
</feature>
<evidence type="ECO:0000256" key="2">
    <source>
        <dbReference type="ARBA" id="ARBA00023108"/>
    </source>
</evidence>
<dbReference type="InterPro" id="IPR010562">
    <property type="entry name" value="Haemolymph_juvenile_hormone-bd"/>
</dbReference>
<evidence type="ECO:0000256" key="3">
    <source>
        <dbReference type="ARBA" id="ARBA00060902"/>
    </source>
</evidence>
<comment type="similarity">
    <text evidence="3">Belongs to the TO family.</text>
</comment>
<evidence type="ECO:0000256" key="4">
    <source>
        <dbReference type="SAM" id="SignalP"/>
    </source>
</evidence>
<sequence length="244" mass="27144">MKNSILICSLLVAACTCAKLPSTFKKCKKDQPDVNECLSAAVDDAIRQLDKPFKQVGLPSLEPLEIPAVTIEAGTGAVGLQQNFKNVKIYGFTKPESTKFEIDLEKKTAKLEMIVPEIKILAEYDVNGKILLLPVYGEGPGTVIMKNMHGKLTFIFEEYEKKGEKHLKIIEGKLKMQPESVHFNFENLFNGDKALGDNINKVMNENWEEVFSDVKSSYEDAFGQIVTGLFNGLLAKVPISELLE</sequence>
<evidence type="ECO:0000256" key="1">
    <source>
        <dbReference type="ARBA" id="ARBA00022729"/>
    </source>
</evidence>
<reference evidence="5" key="2">
    <citation type="submission" date="2021-08" db="EMBL/GenBank/DDBJ databases">
        <authorList>
            <person name="Eriksson T."/>
        </authorList>
    </citation>
    <scope>NUCLEOTIDE SEQUENCE</scope>
    <source>
        <strain evidence="5">Stoneville</strain>
        <tissue evidence="5">Whole head</tissue>
    </source>
</reference>
<dbReference type="GO" id="GO:0007623">
    <property type="term" value="P:circadian rhythm"/>
    <property type="evidence" value="ECO:0007669"/>
    <property type="project" value="UniProtKB-ARBA"/>
</dbReference>
<evidence type="ECO:0000313" key="5">
    <source>
        <dbReference type="EMBL" id="KAH0816547.1"/>
    </source>
</evidence>
<organism evidence="5 6">
    <name type="scientific">Tenebrio molitor</name>
    <name type="common">Yellow mealworm beetle</name>
    <dbReference type="NCBI Taxonomy" id="7067"/>
    <lineage>
        <taxon>Eukaryota</taxon>
        <taxon>Metazoa</taxon>
        <taxon>Ecdysozoa</taxon>
        <taxon>Arthropoda</taxon>
        <taxon>Hexapoda</taxon>
        <taxon>Insecta</taxon>
        <taxon>Pterygota</taxon>
        <taxon>Neoptera</taxon>
        <taxon>Endopterygota</taxon>
        <taxon>Coleoptera</taxon>
        <taxon>Polyphaga</taxon>
        <taxon>Cucujiformia</taxon>
        <taxon>Tenebrionidae</taxon>
        <taxon>Tenebrio</taxon>
    </lineage>
</organism>
<proteinExistence type="inferred from homology"/>
<keyword evidence="1 4" id="KW-0732">Signal</keyword>
<dbReference type="PROSITE" id="PS51257">
    <property type="entry name" value="PROKAR_LIPOPROTEIN"/>
    <property type="match status" value="1"/>
</dbReference>
<dbReference type="GO" id="GO:0005615">
    <property type="term" value="C:extracellular space"/>
    <property type="evidence" value="ECO:0007669"/>
    <property type="project" value="TreeGrafter"/>
</dbReference>
<name>A0A8J6LDV8_TENMO</name>
<dbReference type="Proteomes" id="UP000719412">
    <property type="component" value="Unassembled WGS sequence"/>
</dbReference>
<dbReference type="AlphaFoldDB" id="A0A8J6LDV8"/>
<keyword evidence="6" id="KW-1185">Reference proteome</keyword>
<dbReference type="PANTHER" id="PTHR11008:SF32">
    <property type="entry name" value="CIRCADIAN CLOCK-CONTROLLED PROTEIN DAYWAKE-RELATED"/>
    <property type="match status" value="1"/>
</dbReference>
<comment type="caution">
    <text evidence="5">The sequence shown here is derived from an EMBL/GenBank/DDBJ whole genome shotgun (WGS) entry which is preliminary data.</text>
</comment>
<evidence type="ECO:0000313" key="6">
    <source>
        <dbReference type="Proteomes" id="UP000719412"/>
    </source>
</evidence>
<gene>
    <name evidence="5" type="ORF">GEV33_006249</name>
</gene>
<feature type="chain" id="PRO_5035181705" evidence="4">
    <location>
        <begin position="19"/>
        <end position="244"/>
    </location>
</feature>
<dbReference type="SMART" id="SM00700">
    <property type="entry name" value="JHBP"/>
    <property type="match status" value="1"/>
</dbReference>
<accession>A0A8J6LDV8</accession>
<dbReference type="Pfam" id="PF06585">
    <property type="entry name" value="JHBP"/>
    <property type="match status" value="1"/>
</dbReference>
<dbReference type="InterPro" id="IPR038606">
    <property type="entry name" value="To_sf"/>
</dbReference>
<protein>
    <submittedName>
        <fullName evidence="5">Uncharacterized protein</fullName>
    </submittedName>
</protein>
<dbReference type="EMBL" id="JABDTM020021384">
    <property type="protein sequence ID" value="KAH0816547.1"/>
    <property type="molecule type" value="Genomic_DNA"/>
</dbReference>
<dbReference type="PANTHER" id="PTHR11008">
    <property type="entry name" value="PROTEIN TAKEOUT-LIKE PROTEIN"/>
    <property type="match status" value="1"/>
</dbReference>
<dbReference type="FunFam" id="3.15.10.30:FF:000001">
    <property type="entry name" value="Takeout-like protein 1"/>
    <property type="match status" value="1"/>
</dbReference>
<reference evidence="5" key="1">
    <citation type="journal article" date="2020" name="J Insects Food Feed">
        <title>The yellow mealworm (Tenebrio molitor) genome: a resource for the emerging insects as food and feed industry.</title>
        <authorList>
            <person name="Eriksson T."/>
            <person name="Andere A."/>
            <person name="Kelstrup H."/>
            <person name="Emery V."/>
            <person name="Picard C."/>
        </authorList>
    </citation>
    <scope>NUCLEOTIDE SEQUENCE</scope>
    <source>
        <strain evidence="5">Stoneville</strain>
        <tissue evidence="5">Whole head</tissue>
    </source>
</reference>
<dbReference type="Gene3D" id="3.15.10.30">
    <property type="entry name" value="Haemolymph juvenile hormone binding protein"/>
    <property type="match status" value="1"/>
</dbReference>
<keyword evidence="2" id="KW-0090">Biological rhythms</keyword>